<dbReference type="PANTHER" id="PTHR10889:SF3">
    <property type="entry name" value="DEOXYRIBOSE-PHOSPHATE ALDOLASE"/>
    <property type="match status" value="1"/>
</dbReference>
<keyword evidence="5" id="KW-0704">Schiff base</keyword>
<protein>
    <recommendedName>
        <fullName evidence="3 7">Deoxyribose-phosphate aldolase</fullName>
        <ecNumber evidence="3 7">4.1.2.4</ecNumber>
    </recommendedName>
</protein>
<dbReference type="CDD" id="cd00959">
    <property type="entry name" value="DeoC"/>
    <property type="match status" value="1"/>
</dbReference>
<dbReference type="EC" id="4.1.2.4" evidence="3 7"/>
<dbReference type="InterPro" id="IPR011343">
    <property type="entry name" value="DeoC"/>
</dbReference>
<dbReference type="PIRSF" id="PIRSF001357">
    <property type="entry name" value="DeoC"/>
    <property type="match status" value="1"/>
</dbReference>
<dbReference type="InterPro" id="IPR002915">
    <property type="entry name" value="DeoC/FbaB/LacD_aldolase"/>
</dbReference>
<evidence type="ECO:0000256" key="3">
    <source>
        <dbReference type="ARBA" id="ARBA00012515"/>
    </source>
</evidence>
<organism evidence="8 9">
    <name type="scientific">Nisaea acidiphila</name>
    <dbReference type="NCBI Taxonomy" id="1862145"/>
    <lineage>
        <taxon>Bacteria</taxon>
        <taxon>Pseudomonadati</taxon>
        <taxon>Pseudomonadota</taxon>
        <taxon>Alphaproteobacteria</taxon>
        <taxon>Rhodospirillales</taxon>
        <taxon>Thalassobaculaceae</taxon>
        <taxon>Nisaea</taxon>
    </lineage>
</organism>
<evidence type="ECO:0000256" key="6">
    <source>
        <dbReference type="ARBA" id="ARBA00048791"/>
    </source>
</evidence>
<dbReference type="InterPro" id="IPR013785">
    <property type="entry name" value="Aldolase_TIM"/>
</dbReference>
<dbReference type="Pfam" id="PF01791">
    <property type="entry name" value="DeoC"/>
    <property type="match status" value="1"/>
</dbReference>
<dbReference type="GO" id="GO:0005737">
    <property type="term" value="C:cytoplasm"/>
    <property type="evidence" value="ECO:0007669"/>
    <property type="project" value="InterPro"/>
</dbReference>
<dbReference type="Proteomes" id="UP001060336">
    <property type="component" value="Chromosome"/>
</dbReference>
<gene>
    <name evidence="8" type="primary">deoC</name>
    <name evidence="8" type="ORF">NUH88_12695</name>
</gene>
<evidence type="ECO:0000256" key="4">
    <source>
        <dbReference type="ARBA" id="ARBA00023239"/>
    </source>
</evidence>
<dbReference type="KEGG" id="naci:NUH88_12695"/>
<dbReference type="SUPFAM" id="SSF51569">
    <property type="entry name" value="Aldolase"/>
    <property type="match status" value="1"/>
</dbReference>
<comment type="catalytic activity">
    <reaction evidence="6">
        <text>2-deoxy-D-ribose 5-phosphate = D-glyceraldehyde 3-phosphate + acetaldehyde</text>
        <dbReference type="Rhea" id="RHEA:12821"/>
        <dbReference type="ChEBI" id="CHEBI:15343"/>
        <dbReference type="ChEBI" id="CHEBI:59776"/>
        <dbReference type="ChEBI" id="CHEBI:62877"/>
        <dbReference type="EC" id="4.1.2.4"/>
    </reaction>
</comment>
<evidence type="ECO:0000256" key="5">
    <source>
        <dbReference type="ARBA" id="ARBA00023270"/>
    </source>
</evidence>
<dbReference type="Gene3D" id="3.20.20.70">
    <property type="entry name" value="Aldolase class I"/>
    <property type="match status" value="1"/>
</dbReference>
<evidence type="ECO:0000256" key="2">
    <source>
        <dbReference type="ARBA" id="ARBA00009473"/>
    </source>
</evidence>
<proteinExistence type="inferred from homology"/>
<evidence type="ECO:0000313" key="9">
    <source>
        <dbReference type="Proteomes" id="UP001060336"/>
    </source>
</evidence>
<dbReference type="GO" id="GO:0004139">
    <property type="term" value="F:deoxyribose-phosphate aldolase activity"/>
    <property type="evidence" value="ECO:0007669"/>
    <property type="project" value="UniProtKB-UniRule"/>
</dbReference>
<sequence>MSDAVKDAARALSMLDLTSLGEEDCPDIVAALLQRAETPAGNVAAVCIWPRFVAQAKSALESTGIRVATVANFPHGRPDVAGAVETTHQCVRDGADEVDVVWPYEAWLSGNREIARDLVAACKEECGDRAHLKVILETGRLQTDDAIAGSARDAIAAGADFIKTSTGKTKISATLEAAHIMLDAIRESGKPVGLKPSGGIRTSAQAAAFLHLADKVMGPDWATPETFRFGASSLLDDLLAALDGER</sequence>
<dbReference type="GO" id="GO:0009264">
    <property type="term" value="P:deoxyribonucleotide catabolic process"/>
    <property type="evidence" value="ECO:0007669"/>
    <property type="project" value="UniProtKB-UniRule"/>
</dbReference>
<dbReference type="EMBL" id="CP102480">
    <property type="protein sequence ID" value="UUX48273.1"/>
    <property type="molecule type" value="Genomic_DNA"/>
</dbReference>
<evidence type="ECO:0000313" key="8">
    <source>
        <dbReference type="EMBL" id="UUX48273.1"/>
    </source>
</evidence>
<comment type="similarity">
    <text evidence="2">Belongs to the DeoC/FbaB aldolase family. DeoC type 2 subfamily.</text>
</comment>
<dbReference type="PANTHER" id="PTHR10889">
    <property type="entry name" value="DEOXYRIBOSE-PHOSPHATE ALDOLASE"/>
    <property type="match status" value="1"/>
</dbReference>
<dbReference type="GO" id="GO:0016052">
    <property type="term" value="P:carbohydrate catabolic process"/>
    <property type="evidence" value="ECO:0007669"/>
    <property type="project" value="TreeGrafter"/>
</dbReference>
<keyword evidence="4 8" id="KW-0456">Lyase</keyword>
<evidence type="ECO:0000256" key="1">
    <source>
        <dbReference type="ARBA" id="ARBA00004816"/>
    </source>
</evidence>
<dbReference type="NCBIfam" id="TIGR00126">
    <property type="entry name" value="deoC"/>
    <property type="match status" value="1"/>
</dbReference>
<evidence type="ECO:0000256" key="7">
    <source>
        <dbReference type="NCBIfam" id="TIGR00126"/>
    </source>
</evidence>
<dbReference type="AlphaFoldDB" id="A0A9J7ANU9"/>
<name>A0A9J7ANU9_9PROT</name>
<accession>A0A9J7ANU9</accession>
<dbReference type="SMART" id="SM01133">
    <property type="entry name" value="DeoC"/>
    <property type="match status" value="1"/>
</dbReference>
<comment type="pathway">
    <text evidence="1">Carbohydrate degradation; 2-deoxy-D-ribose 1-phosphate degradation; D-glyceraldehyde 3-phosphate and acetaldehyde from 2-deoxy-alpha-D-ribose 1-phosphate: step 2/2.</text>
</comment>
<reference evidence="8" key="1">
    <citation type="submission" date="2022-08" db="EMBL/GenBank/DDBJ databases">
        <title>Nisaea acidiphila sp. nov., isolated from a marine algal debris and emended description of the genus Nisaea Urios et al. 2008.</title>
        <authorList>
            <person name="Kwon K."/>
        </authorList>
    </citation>
    <scope>NUCLEOTIDE SEQUENCE</scope>
    <source>
        <strain evidence="8">MEBiC11861</strain>
    </source>
</reference>
<dbReference type="RefSeq" id="WP_257766781.1">
    <property type="nucleotide sequence ID" value="NZ_CP102480.1"/>
</dbReference>
<keyword evidence="9" id="KW-1185">Reference proteome</keyword>